<evidence type="ECO:0000313" key="2">
    <source>
        <dbReference type="Proteomes" id="UP000750334"/>
    </source>
</evidence>
<name>A0A9P6W777_MAUEX</name>
<dbReference type="EMBL" id="PUHR01000119">
    <property type="protein sequence ID" value="KAG0664546.1"/>
    <property type="molecule type" value="Genomic_DNA"/>
</dbReference>
<comment type="caution">
    <text evidence="1">The sequence shown here is derived from an EMBL/GenBank/DDBJ whole genome shotgun (WGS) entry which is preliminary data.</text>
</comment>
<reference evidence="1 2" key="1">
    <citation type="submission" date="2020-11" db="EMBL/GenBank/DDBJ databases">
        <title>Kefir isolates.</title>
        <authorList>
            <person name="Marcisauskas S."/>
            <person name="Kim Y."/>
            <person name="Blasche S."/>
        </authorList>
    </citation>
    <scope>NUCLEOTIDE SEQUENCE [LARGE SCALE GENOMIC DNA]</scope>
    <source>
        <strain evidence="1 2">OG2</strain>
    </source>
</reference>
<sequence>MEIGDELMIYNGSQTSDTVTSGTPRSNSHTIIAGTTESHSQENYTSVVTPHKYITTPRTITADTTSQPLLENTRKSTFCSFSSLSRYTIPSKVTSPGKSRAKWNNSSTFSTICITHDSSSINSLTQHTYFNSSIPASSTTNMTKSENSITFINLMDFTSIPY</sequence>
<proteinExistence type="predicted"/>
<evidence type="ECO:0000313" key="1">
    <source>
        <dbReference type="EMBL" id="KAG0664546.1"/>
    </source>
</evidence>
<organism evidence="1 2">
    <name type="scientific">Maudiozyma exigua</name>
    <name type="common">Yeast</name>
    <name type="synonym">Kazachstania exigua</name>
    <dbReference type="NCBI Taxonomy" id="34358"/>
    <lineage>
        <taxon>Eukaryota</taxon>
        <taxon>Fungi</taxon>
        <taxon>Dikarya</taxon>
        <taxon>Ascomycota</taxon>
        <taxon>Saccharomycotina</taxon>
        <taxon>Saccharomycetes</taxon>
        <taxon>Saccharomycetales</taxon>
        <taxon>Saccharomycetaceae</taxon>
        <taxon>Maudiozyma</taxon>
    </lineage>
</organism>
<gene>
    <name evidence="1" type="ORF">C6P45_000566</name>
</gene>
<dbReference type="Proteomes" id="UP000750334">
    <property type="component" value="Unassembled WGS sequence"/>
</dbReference>
<dbReference type="AlphaFoldDB" id="A0A9P6W777"/>
<protein>
    <submittedName>
        <fullName evidence="1">Uncharacterized protein</fullName>
    </submittedName>
</protein>
<accession>A0A9P6W777</accession>
<keyword evidence="2" id="KW-1185">Reference proteome</keyword>